<name>A0ACB9HZB6_9ASTR</name>
<gene>
    <name evidence="1" type="ORF">L1987_29412</name>
</gene>
<evidence type="ECO:0000313" key="2">
    <source>
        <dbReference type="Proteomes" id="UP001056120"/>
    </source>
</evidence>
<dbReference type="EMBL" id="CM042027">
    <property type="protein sequence ID" value="KAI3801308.1"/>
    <property type="molecule type" value="Genomic_DNA"/>
</dbReference>
<reference evidence="2" key="1">
    <citation type="journal article" date="2022" name="Mol. Ecol. Resour.">
        <title>The genomes of chicory, endive, great burdock and yacon provide insights into Asteraceae palaeo-polyploidization history and plant inulin production.</title>
        <authorList>
            <person name="Fan W."/>
            <person name="Wang S."/>
            <person name="Wang H."/>
            <person name="Wang A."/>
            <person name="Jiang F."/>
            <person name="Liu H."/>
            <person name="Zhao H."/>
            <person name="Xu D."/>
            <person name="Zhang Y."/>
        </authorList>
    </citation>
    <scope>NUCLEOTIDE SEQUENCE [LARGE SCALE GENOMIC DNA]</scope>
    <source>
        <strain evidence="2">cv. Yunnan</strain>
    </source>
</reference>
<dbReference type="Proteomes" id="UP001056120">
    <property type="component" value="Linkage Group LG10"/>
</dbReference>
<keyword evidence="2" id="KW-1185">Reference proteome</keyword>
<accession>A0ACB9HZB6</accession>
<comment type="caution">
    <text evidence="1">The sequence shown here is derived from an EMBL/GenBank/DDBJ whole genome shotgun (WGS) entry which is preliminary data.</text>
</comment>
<sequence length="79" mass="9118">MAGLQQFYFFPTDFLDTIKDHPSLPLAAKEDDDKPRKTILVLQDSVQKLNDDYKKVKISSDTLPRRVVSLNKQKKKPDV</sequence>
<organism evidence="1 2">
    <name type="scientific">Smallanthus sonchifolius</name>
    <dbReference type="NCBI Taxonomy" id="185202"/>
    <lineage>
        <taxon>Eukaryota</taxon>
        <taxon>Viridiplantae</taxon>
        <taxon>Streptophyta</taxon>
        <taxon>Embryophyta</taxon>
        <taxon>Tracheophyta</taxon>
        <taxon>Spermatophyta</taxon>
        <taxon>Magnoliopsida</taxon>
        <taxon>eudicotyledons</taxon>
        <taxon>Gunneridae</taxon>
        <taxon>Pentapetalae</taxon>
        <taxon>asterids</taxon>
        <taxon>campanulids</taxon>
        <taxon>Asterales</taxon>
        <taxon>Asteraceae</taxon>
        <taxon>Asteroideae</taxon>
        <taxon>Heliantheae alliance</taxon>
        <taxon>Millerieae</taxon>
        <taxon>Smallanthus</taxon>
    </lineage>
</organism>
<protein>
    <submittedName>
        <fullName evidence="1">Uncharacterized protein</fullName>
    </submittedName>
</protein>
<reference evidence="1 2" key="2">
    <citation type="journal article" date="2022" name="Mol. Ecol. Resour.">
        <title>The genomes of chicory, endive, great burdock and yacon provide insights into Asteraceae paleo-polyploidization history and plant inulin production.</title>
        <authorList>
            <person name="Fan W."/>
            <person name="Wang S."/>
            <person name="Wang H."/>
            <person name="Wang A."/>
            <person name="Jiang F."/>
            <person name="Liu H."/>
            <person name="Zhao H."/>
            <person name="Xu D."/>
            <person name="Zhang Y."/>
        </authorList>
    </citation>
    <scope>NUCLEOTIDE SEQUENCE [LARGE SCALE GENOMIC DNA]</scope>
    <source>
        <strain evidence="2">cv. Yunnan</strain>
        <tissue evidence="1">Leaves</tissue>
    </source>
</reference>
<evidence type="ECO:0000313" key="1">
    <source>
        <dbReference type="EMBL" id="KAI3801308.1"/>
    </source>
</evidence>
<proteinExistence type="predicted"/>